<gene>
    <name evidence="2" type="ORF">S03H2_40394</name>
</gene>
<comment type="caution">
    <text evidence="2">The sequence shown here is derived from an EMBL/GenBank/DDBJ whole genome shotgun (WGS) entry which is preliminary data.</text>
</comment>
<dbReference type="EMBL" id="BARU01025041">
    <property type="protein sequence ID" value="GAH56285.1"/>
    <property type="molecule type" value="Genomic_DNA"/>
</dbReference>
<protein>
    <submittedName>
        <fullName evidence="2">Uncharacterized protein</fullName>
    </submittedName>
</protein>
<feature type="transmembrane region" description="Helical" evidence="1">
    <location>
        <begin position="144"/>
        <end position="168"/>
    </location>
</feature>
<reference evidence="2" key="1">
    <citation type="journal article" date="2014" name="Front. Microbiol.">
        <title>High frequency of phylogenetically diverse reductive dehalogenase-homologous genes in deep subseafloor sedimentary metagenomes.</title>
        <authorList>
            <person name="Kawai M."/>
            <person name="Futagami T."/>
            <person name="Toyoda A."/>
            <person name="Takaki Y."/>
            <person name="Nishi S."/>
            <person name="Hori S."/>
            <person name="Arai W."/>
            <person name="Tsubouchi T."/>
            <person name="Morono Y."/>
            <person name="Uchiyama I."/>
            <person name="Ito T."/>
            <person name="Fujiyama A."/>
            <person name="Inagaki F."/>
            <person name="Takami H."/>
        </authorList>
    </citation>
    <scope>NUCLEOTIDE SEQUENCE</scope>
    <source>
        <strain evidence="2">Expedition CK06-06</strain>
    </source>
</reference>
<keyword evidence="1" id="KW-1133">Transmembrane helix</keyword>
<accession>X1HGT7</accession>
<keyword evidence="1" id="KW-0472">Membrane</keyword>
<feature type="transmembrane region" description="Helical" evidence="1">
    <location>
        <begin position="174"/>
        <end position="194"/>
    </location>
</feature>
<sequence length="275" mass="30316">ACQLVYLPDRPEYWQAFLGALSYMTTWKAWERDDDKRGKDAAENWREAFELTMGCWRMTCLDDLKSDVAAILAVLQLQLQCCDENSTYGESSEYETDIIPGVGDDPETYGETEVEDWDEWTEYLCYQANEWVDELILQAGNWEVYLNAGGATIGLLAGSIVAISFFVVGGFVSVPILMLAFAGIAAGMTATLFSDAADDIEAARDDIICAIMLGGDVGYAVEQALSSGASWDLFYTLIDYESAVSILYEGGDGETYLEPDTDDSCNCEQLGEFLV</sequence>
<evidence type="ECO:0000256" key="1">
    <source>
        <dbReference type="SAM" id="Phobius"/>
    </source>
</evidence>
<keyword evidence="1" id="KW-0812">Transmembrane</keyword>
<proteinExistence type="predicted"/>
<name>X1HGT7_9ZZZZ</name>
<organism evidence="2">
    <name type="scientific">marine sediment metagenome</name>
    <dbReference type="NCBI Taxonomy" id="412755"/>
    <lineage>
        <taxon>unclassified sequences</taxon>
        <taxon>metagenomes</taxon>
        <taxon>ecological metagenomes</taxon>
    </lineage>
</organism>
<dbReference type="AlphaFoldDB" id="X1HGT7"/>
<feature type="non-terminal residue" evidence="2">
    <location>
        <position position="1"/>
    </location>
</feature>
<feature type="non-terminal residue" evidence="2">
    <location>
        <position position="275"/>
    </location>
</feature>
<evidence type="ECO:0000313" key="2">
    <source>
        <dbReference type="EMBL" id="GAH56285.1"/>
    </source>
</evidence>